<dbReference type="GO" id="GO:0003677">
    <property type="term" value="F:DNA binding"/>
    <property type="evidence" value="ECO:0007669"/>
    <property type="project" value="UniProtKB-KW"/>
</dbReference>
<dbReference type="InterPro" id="IPR027417">
    <property type="entry name" value="P-loop_NTPase"/>
</dbReference>
<dbReference type="InterPro" id="IPR001650">
    <property type="entry name" value="Helicase_C-like"/>
</dbReference>
<keyword evidence="1" id="KW-0547">Nucleotide-binding</keyword>
<dbReference type="Pfam" id="PF00271">
    <property type="entry name" value="Helicase_C"/>
    <property type="match status" value="1"/>
</dbReference>
<dbReference type="GO" id="GO:0005524">
    <property type="term" value="F:ATP binding"/>
    <property type="evidence" value="ECO:0007669"/>
    <property type="project" value="UniProtKB-KW"/>
</dbReference>
<evidence type="ECO:0000259" key="4">
    <source>
        <dbReference type="PROSITE" id="PS51192"/>
    </source>
</evidence>
<keyword evidence="3" id="KW-0238">DNA-binding</keyword>
<dbReference type="KEGG" id="lhb:D1010_05130"/>
<dbReference type="Pfam" id="PF00270">
    <property type="entry name" value="DEAD"/>
    <property type="match status" value="1"/>
</dbReference>
<protein>
    <submittedName>
        <fullName evidence="6">DNA/RNA helicase</fullName>
    </submittedName>
</protein>
<feature type="domain" description="Helicase ATP-binding" evidence="4">
    <location>
        <begin position="110"/>
        <end position="262"/>
    </location>
</feature>
<dbReference type="GO" id="GO:0006302">
    <property type="term" value="P:double-strand break repair"/>
    <property type="evidence" value="ECO:0007669"/>
    <property type="project" value="TreeGrafter"/>
</dbReference>
<keyword evidence="2" id="KW-0067">ATP-binding</keyword>
<organism evidence="6 7">
    <name type="scientific">Schleiferilactobacillus harbinensis</name>
    <dbReference type="NCBI Taxonomy" id="304207"/>
    <lineage>
        <taxon>Bacteria</taxon>
        <taxon>Bacillati</taxon>
        <taxon>Bacillota</taxon>
        <taxon>Bacilli</taxon>
        <taxon>Lactobacillales</taxon>
        <taxon>Lactobacillaceae</taxon>
        <taxon>Schleiferilactobacillus</taxon>
    </lineage>
</organism>
<accession>A0A5P8M352</accession>
<dbReference type="PROSITE" id="PS51194">
    <property type="entry name" value="HELICASE_CTER"/>
    <property type="match status" value="1"/>
</dbReference>
<keyword evidence="6" id="KW-0347">Helicase</keyword>
<dbReference type="InterPro" id="IPR011545">
    <property type="entry name" value="DEAD/DEAH_box_helicase_dom"/>
</dbReference>
<dbReference type="AlphaFoldDB" id="A0A5P8M352"/>
<dbReference type="SMART" id="SM00487">
    <property type="entry name" value="DEXDc"/>
    <property type="match status" value="1"/>
</dbReference>
<dbReference type="RefSeq" id="WP_152260409.1">
    <property type="nucleotide sequence ID" value="NZ_CP045143.1"/>
</dbReference>
<evidence type="ECO:0000313" key="6">
    <source>
        <dbReference type="EMBL" id="QFR22873.1"/>
    </source>
</evidence>
<dbReference type="PROSITE" id="PS51192">
    <property type="entry name" value="HELICASE_ATP_BIND_1"/>
    <property type="match status" value="1"/>
</dbReference>
<dbReference type="Proteomes" id="UP000326779">
    <property type="component" value="Chromosome"/>
</dbReference>
<dbReference type="GO" id="GO:0006310">
    <property type="term" value="P:DNA recombination"/>
    <property type="evidence" value="ECO:0007669"/>
    <property type="project" value="TreeGrafter"/>
</dbReference>
<dbReference type="SMART" id="SM00490">
    <property type="entry name" value="HELICc"/>
    <property type="match status" value="1"/>
</dbReference>
<gene>
    <name evidence="6" type="ORF">D1010_05130</name>
</gene>
<evidence type="ECO:0000256" key="2">
    <source>
        <dbReference type="ARBA" id="ARBA00022840"/>
    </source>
</evidence>
<dbReference type="InterPro" id="IPR014001">
    <property type="entry name" value="Helicase_ATP-bd"/>
</dbReference>
<evidence type="ECO:0000313" key="7">
    <source>
        <dbReference type="Proteomes" id="UP000326779"/>
    </source>
</evidence>
<dbReference type="SUPFAM" id="SSF52540">
    <property type="entry name" value="P-loop containing nucleoside triphosphate hydrolases"/>
    <property type="match status" value="1"/>
</dbReference>
<dbReference type="GO" id="GO:0006270">
    <property type="term" value="P:DNA replication initiation"/>
    <property type="evidence" value="ECO:0007669"/>
    <property type="project" value="TreeGrafter"/>
</dbReference>
<dbReference type="EMBL" id="CP045143">
    <property type="protein sequence ID" value="QFR22873.1"/>
    <property type="molecule type" value="Genomic_DNA"/>
</dbReference>
<feature type="domain" description="Helicase C-terminal" evidence="5">
    <location>
        <begin position="289"/>
        <end position="434"/>
    </location>
</feature>
<evidence type="ECO:0000256" key="3">
    <source>
        <dbReference type="ARBA" id="ARBA00023125"/>
    </source>
</evidence>
<dbReference type="PANTHER" id="PTHR30580">
    <property type="entry name" value="PRIMOSOMAL PROTEIN N"/>
    <property type="match status" value="1"/>
</dbReference>
<name>A0A5P8M352_9LACO</name>
<reference evidence="6 7" key="1">
    <citation type="submission" date="2019-10" db="EMBL/GenBank/DDBJ databases">
        <title>The completed genome of Lactobacillus harbinensis M1.</title>
        <authorList>
            <person name="Zheng Y."/>
        </authorList>
    </citation>
    <scope>NUCLEOTIDE SEQUENCE [LARGE SCALE GENOMIC DNA]</scope>
    <source>
        <strain evidence="6 7">M1</strain>
    </source>
</reference>
<proteinExistence type="predicted"/>
<dbReference type="PANTHER" id="PTHR30580:SF1">
    <property type="entry name" value="COMF OPERON PROTEIN 1"/>
    <property type="match status" value="1"/>
</dbReference>
<evidence type="ECO:0000256" key="1">
    <source>
        <dbReference type="ARBA" id="ARBA00022741"/>
    </source>
</evidence>
<sequence>MMTGSFYPGQQLVVPAGETPPRGGQLVSAVRAQGRQLCCQRCGAIWPRGIQTLPLGGAYCQDCIGLGRVTTRDRLWRLAPPVFPERPAGQCCAWQGTLTPNQVRAAQAIQHAHTAGRGILVWAVTGAGKTEMTFPVVTAALAAGGLVAYASPRIDVCNELFPRIQTAFPTISTGLRHGREEQPYMGEQLIVCTTHQLLRFYHAFSLIIVDEVDAFPMHNSRLLHAAVAQALQPGTAPVYLTATPDAHLRRQLRRGQLAVAYLPRRFHGAPLPVPRLHWCRQHTLTTGFQPLQRLVRCHRSARRPVMLFVPTVPLLTALTVWLSSRFPAETVVSVHADDPERVAKVQAFRDGRTTLLVTTTILERGVTIPHLQVIVWAADHEHFQTNALVQVAGRAGRAADDPWGRVDFFYHRYTLAIARARREIRQMNRRGGFR</sequence>
<dbReference type="Gene3D" id="3.40.50.300">
    <property type="entry name" value="P-loop containing nucleotide triphosphate hydrolases"/>
    <property type="match status" value="2"/>
</dbReference>
<evidence type="ECO:0000259" key="5">
    <source>
        <dbReference type="PROSITE" id="PS51194"/>
    </source>
</evidence>
<dbReference type="GO" id="GO:0043138">
    <property type="term" value="F:3'-5' DNA helicase activity"/>
    <property type="evidence" value="ECO:0007669"/>
    <property type="project" value="TreeGrafter"/>
</dbReference>
<keyword evidence="6" id="KW-0378">Hydrolase</keyword>